<name>A0A7J5XSC6_DISMA</name>
<dbReference type="PANTHER" id="PTHR11639:SF118">
    <property type="entry name" value="PROTEIN S100"/>
    <property type="match status" value="1"/>
</dbReference>
<dbReference type="AlphaFoldDB" id="A0A7J5XSC6"/>
<dbReference type="Pfam" id="PF13202">
    <property type="entry name" value="EF-hand_5"/>
    <property type="match status" value="2"/>
</dbReference>
<comment type="caution">
    <text evidence="4">The sequence shown here is derived from an EMBL/GenBank/DDBJ whole genome shotgun (WGS) entry which is preliminary data.</text>
</comment>
<dbReference type="OrthoDB" id="26525at2759"/>
<organism evidence="4 5">
    <name type="scientific">Dissostichus mawsoni</name>
    <name type="common">Antarctic cod</name>
    <dbReference type="NCBI Taxonomy" id="36200"/>
    <lineage>
        <taxon>Eukaryota</taxon>
        <taxon>Metazoa</taxon>
        <taxon>Chordata</taxon>
        <taxon>Craniata</taxon>
        <taxon>Vertebrata</taxon>
        <taxon>Euteleostomi</taxon>
        <taxon>Actinopterygii</taxon>
        <taxon>Neopterygii</taxon>
        <taxon>Teleostei</taxon>
        <taxon>Neoteleostei</taxon>
        <taxon>Acanthomorphata</taxon>
        <taxon>Eupercaria</taxon>
        <taxon>Perciformes</taxon>
        <taxon>Notothenioidei</taxon>
        <taxon>Nototheniidae</taxon>
        <taxon>Dissostichus</taxon>
    </lineage>
</organism>
<dbReference type="Pfam" id="PF01023">
    <property type="entry name" value="S_100"/>
    <property type="match status" value="2"/>
</dbReference>
<dbReference type="Proteomes" id="UP000518266">
    <property type="component" value="Unassembled WGS sequence"/>
</dbReference>
<evidence type="ECO:0000259" key="3">
    <source>
        <dbReference type="PROSITE" id="PS50222"/>
    </source>
</evidence>
<dbReference type="GO" id="GO:0005509">
    <property type="term" value="F:calcium ion binding"/>
    <property type="evidence" value="ECO:0007669"/>
    <property type="project" value="InterPro"/>
</dbReference>
<dbReference type="InterPro" id="IPR018247">
    <property type="entry name" value="EF_Hand_1_Ca_BS"/>
</dbReference>
<feature type="domain" description="EF-hand" evidence="3">
    <location>
        <begin position="50"/>
        <end position="85"/>
    </location>
</feature>
<protein>
    <recommendedName>
        <fullName evidence="3">EF-hand domain-containing protein</fullName>
    </recommendedName>
</protein>
<dbReference type="SUPFAM" id="SSF47473">
    <property type="entry name" value="EF-hand"/>
    <property type="match status" value="1"/>
</dbReference>
<dbReference type="InterPro" id="IPR013787">
    <property type="entry name" value="S100_Ca-bd_sub"/>
</dbReference>
<keyword evidence="2" id="KW-0106">Calcium</keyword>
<keyword evidence="1" id="KW-0479">Metal-binding</keyword>
<dbReference type="SMART" id="SM00054">
    <property type="entry name" value="EFh"/>
    <property type="match status" value="2"/>
</dbReference>
<proteinExistence type="predicted"/>
<dbReference type="InterPro" id="IPR011992">
    <property type="entry name" value="EF-hand-dom_pair"/>
</dbReference>
<feature type="domain" description="EF-hand" evidence="3">
    <location>
        <begin position="143"/>
        <end position="178"/>
    </location>
</feature>
<evidence type="ECO:0000313" key="5">
    <source>
        <dbReference type="Proteomes" id="UP000518266"/>
    </source>
</evidence>
<evidence type="ECO:0000256" key="2">
    <source>
        <dbReference type="ARBA" id="ARBA00022837"/>
    </source>
</evidence>
<accession>A0A7J5XSC6</accession>
<dbReference type="PROSITE" id="PS50222">
    <property type="entry name" value="EF_HAND_2"/>
    <property type="match status" value="2"/>
</dbReference>
<keyword evidence="5" id="KW-1185">Reference proteome</keyword>
<dbReference type="InterPro" id="IPR002048">
    <property type="entry name" value="EF_hand_dom"/>
</dbReference>
<dbReference type="GO" id="GO:0048306">
    <property type="term" value="F:calcium-dependent protein binding"/>
    <property type="evidence" value="ECO:0007669"/>
    <property type="project" value="TreeGrafter"/>
</dbReference>
<dbReference type="PANTHER" id="PTHR11639">
    <property type="entry name" value="S100 CALCIUM-BINDING PROTEIN"/>
    <property type="match status" value="1"/>
</dbReference>
<gene>
    <name evidence="4" type="ORF">F7725_018440</name>
</gene>
<dbReference type="Gene3D" id="1.10.238.10">
    <property type="entry name" value="EF-hand"/>
    <property type="match status" value="2"/>
</dbReference>
<sequence length="182" mass="20220">MMANMALIEKQLQLLKTTFDKYAGKDADKGSMSKAELADLLREEFPGMAGDKQQLDAFFAGLDGDKDGKVSFPEFVQFAATLLLMLTAQILKNLKANMGMLEKQLKLLKTTFDKYAGKDGDKDSLSKAELADLFHVEIPEMDGDKQQLDQFFASLDGDKDGKVSFPEFAQFAATLMMLYNAF</sequence>
<reference evidence="4 5" key="1">
    <citation type="submission" date="2020-03" db="EMBL/GenBank/DDBJ databases">
        <title>Dissostichus mawsoni Genome sequencing and assembly.</title>
        <authorList>
            <person name="Park H."/>
        </authorList>
    </citation>
    <scope>NUCLEOTIDE SEQUENCE [LARGE SCALE GENOMIC DNA]</scope>
    <source>
        <strain evidence="4">DM0001</strain>
        <tissue evidence="4">Muscle</tissue>
    </source>
</reference>
<dbReference type="SMART" id="SM01394">
    <property type="entry name" value="S_100"/>
    <property type="match status" value="2"/>
</dbReference>
<dbReference type="GO" id="GO:0005737">
    <property type="term" value="C:cytoplasm"/>
    <property type="evidence" value="ECO:0007669"/>
    <property type="project" value="TreeGrafter"/>
</dbReference>
<evidence type="ECO:0000256" key="1">
    <source>
        <dbReference type="ARBA" id="ARBA00022723"/>
    </source>
</evidence>
<dbReference type="PROSITE" id="PS00018">
    <property type="entry name" value="EF_HAND_1"/>
    <property type="match status" value="2"/>
</dbReference>
<dbReference type="EMBL" id="JAAKFY010000021">
    <property type="protein sequence ID" value="KAF3839723.1"/>
    <property type="molecule type" value="Genomic_DNA"/>
</dbReference>
<evidence type="ECO:0000313" key="4">
    <source>
        <dbReference type="EMBL" id="KAF3839723.1"/>
    </source>
</evidence>